<dbReference type="KEGG" id="nta:107818337"/>
<name>A0A1S4CFS0_TOBAC</name>
<keyword evidence="1" id="KW-1185">Reference proteome</keyword>
<dbReference type="GeneID" id="107818337"/>
<reference evidence="2" key="2">
    <citation type="submission" date="2025-08" db="UniProtKB">
        <authorList>
            <consortium name="RefSeq"/>
        </authorList>
    </citation>
    <scope>IDENTIFICATION</scope>
</reference>
<dbReference type="OMA" id="VEERPIC"/>
<dbReference type="PaxDb" id="4097-A0A1S4CFS0"/>
<accession>A0A1S4CFS0</accession>
<proteinExistence type="predicted"/>
<organism evidence="1 2">
    <name type="scientific">Nicotiana tabacum</name>
    <name type="common">Common tobacco</name>
    <dbReference type="NCBI Taxonomy" id="4097"/>
    <lineage>
        <taxon>Eukaryota</taxon>
        <taxon>Viridiplantae</taxon>
        <taxon>Streptophyta</taxon>
        <taxon>Embryophyta</taxon>
        <taxon>Tracheophyta</taxon>
        <taxon>Spermatophyta</taxon>
        <taxon>Magnoliopsida</taxon>
        <taxon>eudicotyledons</taxon>
        <taxon>Gunneridae</taxon>
        <taxon>Pentapetalae</taxon>
        <taxon>asterids</taxon>
        <taxon>lamiids</taxon>
        <taxon>Solanales</taxon>
        <taxon>Solanaceae</taxon>
        <taxon>Nicotianoideae</taxon>
        <taxon>Nicotianeae</taxon>
        <taxon>Nicotiana</taxon>
    </lineage>
</organism>
<dbReference type="PANTHER" id="PTHR33240">
    <property type="entry name" value="OS08G0508500 PROTEIN"/>
    <property type="match status" value="1"/>
</dbReference>
<dbReference type="RefSeq" id="XP_016499819.1">
    <property type="nucleotide sequence ID" value="XM_016644333.1"/>
</dbReference>
<evidence type="ECO:0000313" key="2">
    <source>
        <dbReference type="RefSeq" id="XP_016499819.1"/>
    </source>
</evidence>
<sequence>MPPLLAAHNFLVSPTEIVYALEKLGTKVKWPPMMRSDPNTRKSDALCEFHQEHARKIENCIALRQEVVNILRQGQLKELLSDKRRTNFSRGCEHQGPPKPPSPARTFNIIIGDGDNASINNVKFITTHKFKRSITPEQYDRLEESTIFDESDADDLTFPHNDALVITLRILDTDVKCIMVDDGSSACIIHPRVLTLMSLEDKIVSYCITLTDFNNAVERTSGEITLPVLAGGVTLEMTFYIMD</sequence>
<dbReference type="OrthoDB" id="1166097at2759"/>
<evidence type="ECO:0000313" key="1">
    <source>
        <dbReference type="Proteomes" id="UP000790787"/>
    </source>
</evidence>
<gene>
    <name evidence="2" type="primary">LOC107818337</name>
</gene>
<dbReference type="PANTHER" id="PTHR33240:SF8">
    <property type="entry name" value="OS03G0439900 PROTEIN"/>
    <property type="match status" value="1"/>
</dbReference>
<protein>
    <submittedName>
        <fullName evidence="2">Uncharacterized protein</fullName>
    </submittedName>
</protein>
<dbReference type="Proteomes" id="UP000790787">
    <property type="component" value="Chromosome 12"/>
</dbReference>
<dbReference type="AlphaFoldDB" id="A0A1S4CFS0"/>
<reference evidence="1" key="1">
    <citation type="journal article" date="2014" name="Nat. Commun.">
        <title>The tobacco genome sequence and its comparison with those of tomato and potato.</title>
        <authorList>
            <person name="Sierro N."/>
            <person name="Battey J.N."/>
            <person name="Ouadi S."/>
            <person name="Bakaher N."/>
            <person name="Bovet L."/>
            <person name="Willig A."/>
            <person name="Goepfert S."/>
            <person name="Peitsch M.C."/>
            <person name="Ivanov N.V."/>
        </authorList>
    </citation>
    <scope>NUCLEOTIDE SEQUENCE [LARGE SCALE GENOMIC DNA]</scope>
</reference>